<dbReference type="Pfam" id="PF00067">
    <property type="entry name" value="p450"/>
    <property type="match status" value="1"/>
</dbReference>
<evidence type="ECO:0000256" key="15">
    <source>
        <dbReference type="RuleBase" id="RU000461"/>
    </source>
</evidence>
<evidence type="ECO:0000256" key="10">
    <source>
        <dbReference type="ARBA" id="ARBA00023004"/>
    </source>
</evidence>
<comment type="caution">
    <text evidence="17">The sequence shown here is derived from an EMBL/GenBank/DDBJ whole genome shotgun (WGS) entry which is preliminary data.</text>
</comment>
<dbReference type="PRINTS" id="PR00385">
    <property type="entry name" value="P450"/>
</dbReference>
<evidence type="ECO:0000256" key="11">
    <source>
        <dbReference type="ARBA" id="ARBA00023033"/>
    </source>
</evidence>
<keyword evidence="12 16" id="KW-0472">Membrane</keyword>
<comment type="cofactor">
    <cofactor evidence="1 14">
        <name>heme</name>
        <dbReference type="ChEBI" id="CHEBI:30413"/>
    </cofactor>
</comment>
<evidence type="ECO:0000256" key="3">
    <source>
        <dbReference type="ARBA" id="ARBA00004406"/>
    </source>
</evidence>
<dbReference type="Gene3D" id="1.10.630.10">
    <property type="entry name" value="Cytochrome P450"/>
    <property type="match status" value="1"/>
</dbReference>
<dbReference type="InterPro" id="IPR001128">
    <property type="entry name" value="Cyt_P450"/>
</dbReference>
<evidence type="ECO:0000313" key="17">
    <source>
        <dbReference type="EMBL" id="GBM30860.1"/>
    </source>
</evidence>
<keyword evidence="11 15" id="KW-0503">Monooxygenase</keyword>
<dbReference type="PANTHER" id="PTHR24302:SF15">
    <property type="entry name" value="FATTY-ACID PEROXYGENASE"/>
    <property type="match status" value="1"/>
</dbReference>
<evidence type="ECO:0000256" key="7">
    <source>
        <dbReference type="ARBA" id="ARBA00022824"/>
    </source>
</evidence>
<keyword evidence="10 14" id="KW-0408">Iron</keyword>
<dbReference type="EMBL" id="BGPR01000670">
    <property type="protein sequence ID" value="GBM30860.1"/>
    <property type="molecule type" value="Genomic_DNA"/>
</dbReference>
<reference evidence="17 18" key="1">
    <citation type="journal article" date="2019" name="Sci. Rep.">
        <title>Orb-weaving spider Araneus ventricosus genome elucidates the spidroin gene catalogue.</title>
        <authorList>
            <person name="Kono N."/>
            <person name="Nakamura H."/>
            <person name="Ohtoshi R."/>
            <person name="Moran D.A.P."/>
            <person name="Shinohara A."/>
            <person name="Yoshida Y."/>
            <person name="Fujiwara M."/>
            <person name="Mori M."/>
            <person name="Tomita M."/>
            <person name="Arakawa K."/>
        </authorList>
    </citation>
    <scope>NUCLEOTIDE SEQUENCE [LARGE SCALE GENOMIC DNA]</scope>
</reference>
<evidence type="ECO:0000256" key="8">
    <source>
        <dbReference type="ARBA" id="ARBA00022848"/>
    </source>
</evidence>
<keyword evidence="6 14" id="KW-0479">Metal-binding</keyword>
<sequence length="537" mass="61504">MLGEELLIDPLAIALFLGIVSLLFLYWYYTKNFDYWKKRGIPYAKPLMPVLGSSYQLFWKPSHEIDLERYRKLGPIYGQFDGNRPVLAVADLKLIREVLVKEFPSFMNRRVSYFVAGSGIVESMLFALQGDEWRRVRGVLSPNFTTGKIKRMVSIIKGCGQTMIENFKTVAKSGEPVQSKQVYGAFSMDVIASAAFSVKLDSYNDPKNKFVQNAKQAFSTDFSLKLAIFQLFPRLAKLFGLQVISYSSCYFFKKVILQMMEERMKTRQTRNDFLQLLMATVKGFAEEQKEEVANDKDDITSNYGQDESTHQTIKNFSNKYLSLDAAVAQSVSFFIAGFDTIASTITFVSYLLALNPEIQNKTFEEIRKVLQKRGGELTYEAIQEMKYLDNVLSETLRLYPVIPRLERMTEADCKLGDTGIIIPKGMVVFIPTYALHRDPKYFPEPEKFDPDRFLPEERAKRDPYAYMPFGSGPRLCIGMRFALTQVKTCLACVLSNFKILRCPETKVPLEFHLGPGLMIPKNLVLKYEERTDKVPVK</sequence>
<gene>
    <name evidence="17" type="primary">CYP3A21_6</name>
    <name evidence="17" type="ORF">AVEN_261953_1</name>
</gene>
<dbReference type="PANTHER" id="PTHR24302">
    <property type="entry name" value="CYTOCHROME P450 FAMILY 3"/>
    <property type="match status" value="1"/>
</dbReference>
<evidence type="ECO:0000256" key="6">
    <source>
        <dbReference type="ARBA" id="ARBA00022723"/>
    </source>
</evidence>
<comment type="similarity">
    <text evidence="4 15">Belongs to the cytochrome P450 family.</text>
</comment>
<dbReference type="InterPro" id="IPR017972">
    <property type="entry name" value="Cyt_P450_CS"/>
</dbReference>
<organism evidence="17 18">
    <name type="scientific">Araneus ventricosus</name>
    <name type="common">Orbweaver spider</name>
    <name type="synonym">Epeira ventricosa</name>
    <dbReference type="NCBI Taxonomy" id="182803"/>
    <lineage>
        <taxon>Eukaryota</taxon>
        <taxon>Metazoa</taxon>
        <taxon>Ecdysozoa</taxon>
        <taxon>Arthropoda</taxon>
        <taxon>Chelicerata</taxon>
        <taxon>Arachnida</taxon>
        <taxon>Araneae</taxon>
        <taxon>Araneomorphae</taxon>
        <taxon>Entelegynae</taxon>
        <taxon>Araneoidea</taxon>
        <taxon>Araneidae</taxon>
        <taxon>Araneus</taxon>
    </lineage>
</organism>
<evidence type="ECO:0000256" key="5">
    <source>
        <dbReference type="ARBA" id="ARBA00022617"/>
    </source>
</evidence>
<comment type="function">
    <text evidence="13">Cytochromes P450 are a group of heme-thiolate monooxygenases. They oxidize a variety of structurally unrelated compounds, including steroids, fatty acids, and xenobiotics.</text>
</comment>
<dbReference type="GO" id="GO:0020037">
    <property type="term" value="F:heme binding"/>
    <property type="evidence" value="ECO:0007669"/>
    <property type="project" value="InterPro"/>
</dbReference>
<dbReference type="CDD" id="cd11055">
    <property type="entry name" value="CYP3A-like"/>
    <property type="match status" value="1"/>
</dbReference>
<comment type="subcellular location">
    <subcellularLocation>
        <location evidence="3">Endoplasmic reticulum membrane</location>
        <topology evidence="3">Peripheral membrane protein</topology>
    </subcellularLocation>
    <subcellularLocation>
        <location evidence="2">Microsome membrane</location>
        <topology evidence="2">Peripheral membrane protein</topology>
    </subcellularLocation>
</comment>
<evidence type="ECO:0000256" key="1">
    <source>
        <dbReference type="ARBA" id="ARBA00001971"/>
    </source>
</evidence>
<evidence type="ECO:0000256" key="14">
    <source>
        <dbReference type="PIRSR" id="PIRSR602401-1"/>
    </source>
</evidence>
<keyword evidence="8" id="KW-0492">Microsome</keyword>
<feature type="binding site" description="axial binding residue" evidence="14">
    <location>
        <position position="476"/>
    </location>
    <ligand>
        <name>heme</name>
        <dbReference type="ChEBI" id="CHEBI:30413"/>
    </ligand>
    <ligandPart>
        <name>Fe</name>
        <dbReference type="ChEBI" id="CHEBI:18248"/>
    </ligandPart>
</feature>
<dbReference type="SUPFAM" id="SSF48264">
    <property type="entry name" value="Cytochrome P450"/>
    <property type="match status" value="1"/>
</dbReference>
<keyword evidence="16" id="KW-0812">Transmembrane</keyword>
<evidence type="ECO:0000256" key="12">
    <source>
        <dbReference type="ARBA" id="ARBA00023136"/>
    </source>
</evidence>
<feature type="transmembrane region" description="Helical" evidence="16">
    <location>
        <begin position="6"/>
        <end position="29"/>
    </location>
</feature>
<keyword evidence="18" id="KW-1185">Reference proteome</keyword>
<evidence type="ECO:0000256" key="16">
    <source>
        <dbReference type="SAM" id="Phobius"/>
    </source>
</evidence>
<dbReference type="AlphaFoldDB" id="A0A4Y2ENQ7"/>
<dbReference type="GO" id="GO:0005506">
    <property type="term" value="F:iron ion binding"/>
    <property type="evidence" value="ECO:0007669"/>
    <property type="project" value="InterPro"/>
</dbReference>
<evidence type="ECO:0000256" key="9">
    <source>
        <dbReference type="ARBA" id="ARBA00023002"/>
    </source>
</evidence>
<dbReference type="Proteomes" id="UP000499080">
    <property type="component" value="Unassembled WGS sequence"/>
</dbReference>
<dbReference type="InterPro" id="IPR050705">
    <property type="entry name" value="Cytochrome_P450_3A"/>
</dbReference>
<evidence type="ECO:0000256" key="4">
    <source>
        <dbReference type="ARBA" id="ARBA00010617"/>
    </source>
</evidence>
<name>A0A4Y2ENQ7_ARAVE</name>
<dbReference type="PRINTS" id="PR00463">
    <property type="entry name" value="EP450I"/>
</dbReference>
<dbReference type="InterPro" id="IPR036396">
    <property type="entry name" value="Cyt_P450_sf"/>
</dbReference>
<dbReference type="GO" id="GO:0008395">
    <property type="term" value="F:steroid hydroxylase activity"/>
    <property type="evidence" value="ECO:0007669"/>
    <property type="project" value="TreeGrafter"/>
</dbReference>
<evidence type="ECO:0000313" key="18">
    <source>
        <dbReference type="Proteomes" id="UP000499080"/>
    </source>
</evidence>
<evidence type="ECO:0000256" key="2">
    <source>
        <dbReference type="ARBA" id="ARBA00004174"/>
    </source>
</evidence>
<dbReference type="InterPro" id="IPR002401">
    <property type="entry name" value="Cyt_P450_E_grp-I"/>
</dbReference>
<dbReference type="GO" id="GO:0005789">
    <property type="term" value="C:endoplasmic reticulum membrane"/>
    <property type="evidence" value="ECO:0007669"/>
    <property type="project" value="UniProtKB-SubCell"/>
</dbReference>
<dbReference type="FunFam" id="1.10.630.10:FF:000042">
    <property type="entry name" value="Cytochrome P450"/>
    <property type="match status" value="1"/>
</dbReference>
<protein>
    <submittedName>
        <fullName evidence="17">Cytochrome P450 3A21</fullName>
    </submittedName>
</protein>
<dbReference type="OrthoDB" id="6428965at2759"/>
<accession>A0A4Y2ENQ7</accession>
<keyword evidence="7" id="KW-0256">Endoplasmic reticulum</keyword>
<evidence type="ECO:0000256" key="13">
    <source>
        <dbReference type="ARBA" id="ARBA00043906"/>
    </source>
</evidence>
<dbReference type="GO" id="GO:0016705">
    <property type="term" value="F:oxidoreductase activity, acting on paired donors, with incorporation or reduction of molecular oxygen"/>
    <property type="evidence" value="ECO:0007669"/>
    <property type="project" value="InterPro"/>
</dbReference>
<keyword evidence="5 14" id="KW-0349">Heme</keyword>
<keyword evidence="9 15" id="KW-0560">Oxidoreductase</keyword>
<dbReference type="PROSITE" id="PS00086">
    <property type="entry name" value="CYTOCHROME_P450"/>
    <property type="match status" value="1"/>
</dbReference>
<keyword evidence="16" id="KW-1133">Transmembrane helix</keyword>
<proteinExistence type="inferred from homology"/>
<feature type="transmembrane region" description="Helical" evidence="16">
    <location>
        <begin position="111"/>
        <end position="128"/>
    </location>
</feature>